<dbReference type="EMBL" id="BLXT01007586">
    <property type="protein sequence ID" value="GFO40145.1"/>
    <property type="molecule type" value="Genomic_DNA"/>
</dbReference>
<evidence type="ECO:0000313" key="3">
    <source>
        <dbReference type="Proteomes" id="UP000735302"/>
    </source>
</evidence>
<dbReference type="Proteomes" id="UP000735302">
    <property type="component" value="Unassembled WGS sequence"/>
</dbReference>
<accession>A0AAV4D7V0</accession>
<evidence type="ECO:0000256" key="1">
    <source>
        <dbReference type="SAM" id="MobiDB-lite"/>
    </source>
</evidence>
<comment type="caution">
    <text evidence="2">The sequence shown here is derived from an EMBL/GenBank/DDBJ whole genome shotgun (WGS) entry which is preliminary data.</text>
</comment>
<evidence type="ECO:0000313" key="2">
    <source>
        <dbReference type="EMBL" id="GFO40145.1"/>
    </source>
</evidence>
<name>A0AAV4D7V0_9GAST</name>
<gene>
    <name evidence="2" type="ORF">PoB_006665000</name>
</gene>
<keyword evidence="3" id="KW-1185">Reference proteome</keyword>
<protein>
    <submittedName>
        <fullName evidence="2">Uncharacterized protein</fullName>
    </submittedName>
</protein>
<dbReference type="AlphaFoldDB" id="A0AAV4D7V0"/>
<sequence>MWSEKEHEESDSGAHGSPKDGTRGPGLGRVRHGRASPVREKKSCTDQSLLKITATVPGVHSSSGPVSVFGAVFAPVVQAGFFPIVRVKGLISQ</sequence>
<proteinExistence type="predicted"/>
<organism evidence="2 3">
    <name type="scientific">Plakobranchus ocellatus</name>
    <dbReference type="NCBI Taxonomy" id="259542"/>
    <lineage>
        <taxon>Eukaryota</taxon>
        <taxon>Metazoa</taxon>
        <taxon>Spiralia</taxon>
        <taxon>Lophotrochozoa</taxon>
        <taxon>Mollusca</taxon>
        <taxon>Gastropoda</taxon>
        <taxon>Heterobranchia</taxon>
        <taxon>Euthyneura</taxon>
        <taxon>Panpulmonata</taxon>
        <taxon>Sacoglossa</taxon>
        <taxon>Placobranchoidea</taxon>
        <taxon>Plakobranchidae</taxon>
        <taxon>Plakobranchus</taxon>
    </lineage>
</organism>
<reference evidence="2 3" key="1">
    <citation type="journal article" date="2021" name="Elife">
        <title>Chloroplast acquisition without the gene transfer in kleptoplastic sea slugs, Plakobranchus ocellatus.</title>
        <authorList>
            <person name="Maeda T."/>
            <person name="Takahashi S."/>
            <person name="Yoshida T."/>
            <person name="Shimamura S."/>
            <person name="Takaki Y."/>
            <person name="Nagai Y."/>
            <person name="Toyoda A."/>
            <person name="Suzuki Y."/>
            <person name="Arimoto A."/>
            <person name="Ishii H."/>
            <person name="Satoh N."/>
            <person name="Nishiyama T."/>
            <person name="Hasebe M."/>
            <person name="Maruyama T."/>
            <person name="Minagawa J."/>
            <person name="Obokata J."/>
            <person name="Shigenobu S."/>
        </authorList>
    </citation>
    <scope>NUCLEOTIDE SEQUENCE [LARGE SCALE GENOMIC DNA]</scope>
</reference>
<feature type="compositionally biased region" description="Basic and acidic residues" evidence="1">
    <location>
        <begin position="1"/>
        <end position="22"/>
    </location>
</feature>
<feature type="region of interest" description="Disordered" evidence="1">
    <location>
        <begin position="1"/>
        <end position="44"/>
    </location>
</feature>